<evidence type="ECO:0000313" key="3">
    <source>
        <dbReference type="Proteomes" id="UP000266841"/>
    </source>
</evidence>
<accession>K0SSK1</accession>
<keyword evidence="3" id="KW-1185">Reference proteome</keyword>
<sequence>KEGRKEGRRASTLTPTGTAQQIRDLNQTLGVSQASFLCNGLTDQQDIDDALEDLLNNPLHWNQTFGRHRAILIASAVANLRKKEIDDRLVFCLRKLSLGKKDDQESKEELVKLNEFSLNGELAFWKECRENCVKKITDHVDDVKKLISTGGVGGGAIEAQSCILADRSMKLTEIEKENEELKEKLAEQEKLINEKDAEMNEMIGMLQCRIAQMDVDGRAGLRSAMSKIGILEETNEKCRRLIETATDFNNDLSRVNGQQLSMAVRARDDKNRILSRDLLCARSEADNSTNKISRLEEDNAGLLQVMTTSMGVYAERNYILLAHGRGTLTVISKYGVNIGIVKLTLTEGRKVYAHNKNDGSTVATGGIDIATEYLRPLFANYDIIGVPVETRDRIKRKGGNERRNGRVNRLKLYIWGNEHSQLTTNGHIVCYKS</sequence>
<dbReference type="Proteomes" id="UP000266841">
    <property type="component" value="Unassembled WGS sequence"/>
</dbReference>
<evidence type="ECO:0000313" key="2">
    <source>
        <dbReference type="EMBL" id="EJK68385.1"/>
    </source>
</evidence>
<dbReference type="AlphaFoldDB" id="K0SSK1"/>
<gene>
    <name evidence="2" type="ORF">THAOC_10435</name>
</gene>
<feature type="coiled-coil region" evidence="1">
    <location>
        <begin position="278"/>
        <end position="305"/>
    </location>
</feature>
<feature type="coiled-coil region" evidence="1">
    <location>
        <begin position="164"/>
        <end position="201"/>
    </location>
</feature>
<name>K0SSK1_THAOC</name>
<dbReference type="EMBL" id="AGNL01011441">
    <property type="protein sequence ID" value="EJK68385.1"/>
    <property type="molecule type" value="Genomic_DNA"/>
</dbReference>
<organism evidence="2 3">
    <name type="scientific">Thalassiosira oceanica</name>
    <name type="common">Marine diatom</name>
    <dbReference type="NCBI Taxonomy" id="159749"/>
    <lineage>
        <taxon>Eukaryota</taxon>
        <taxon>Sar</taxon>
        <taxon>Stramenopiles</taxon>
        <taxon>Ochrophyta</taxon>
        <taxon>Bacillariophyta</taxon>
        <taxon>Coscinodiscophyceae</taxon>
        <taxon>Thalassiosirophycidae</taxon>
        <taxon>Thalassiosirales</taxon>
        <taxon>Thalassiosiraceae</taxon>
        <taxon>Thalassiosira</taxon>
    </lineage>
</organism>
<feature type="non-terminal residue" evidence="2">
    <location>
        <position position="1"/>
    </location>
</feature>
<reference evidence="2 3" key="1">
    <citation type="journal article" date="2012" name="Genome Biol.">
        <title>Genome and low-iron response of an oceanic diatom adapted to chronic iron limitation.</title>
        <authorList>
            <person name="Lommer M."/>
            <person name="Specht M."/>
            <person name="Roy A.S."/>
            <person name="Kraemer L."/>
            <person name="Andreson R."/>
            <person name="Gutowska M.A."/>
            <person name="Wolf J."/>
            <person name="Bergner S.V."/>
            <person name="Schilhabel M.B."/>
            <person name="Klostermeier U.C."/>
            <person name="Beiko R.G."/>
            <person name="Rosenstiel P."/>
            <person name="Hippler M."/>
            <person name="Laroche J."/>
        </authorList>
    </citation>
    <scope>NUCLEOTIDE SEQUENCE [LARGE SCALE GENOMIC DNA]</scope>
    <source>
        <strain evidence="2 3">CCMP1005</strain>
    </source>
</reference>
<comment type="caution">
    <text evidence="2">The sequence shown here is derived from an EMBL/GenBank/DDBJ whole genome shotgun (WGS) entry which is preliminary data.</text>
</comment>
<proteinExistence type="predicted"/>
<keyword evidence="1" id="KW-0175">Coiled coil</keyword>
<evidence type="ECO:0000256" key="1">
    <source>
        <dbReference type="SAM" id="Coils"/>
    </source>
</evidence>
<protein>
    <submittedName>
        <fullName evidence="2">Uncharacterized protein</fullName>
    </submittedName>
</protein>